<dbReference type="SUPFAM" id="SSF47413">
    <property type="entry name" value="lambda repressor-like DNA-binding domains"/>
    <property type="match status" value="1"/>
</dbReference>
<dbReference type="Proteomes" id="UP000215224">
    <property type="component" value="Chromosome"/>
</dbReference>
<accession>A0A223KN67</accession>
<feature type="domain" description="HTH cro/C1-type" evidence="2">
    <location>
        <begin position="5"/>
        <end position="59"/>
    </location>
</feature>
<dbReference type="RefSeq" id="WP_066417087.1">
    <property type="nucleotide sequence ID" value="NZ_CP018866.1"/>
</dbReference>
<dbReference type="STRING" id="1314751.GCA_001591425_02721"/>
<dbReference type="EMBL" id="CP018866">
    <property type="protein sequence ID" value="AST90950.1"/>
    <property type="molecule type" value="Genomic_DNA"/>
</dbReference>
<name>A0A223KN67_9BACI</name>
<evidence type="ECO:0000313" key="3">
    <source>
        <dbReference type="EMBL" id="AST90950.1"/>
    </source>
</evidence>
<keyword evidence="1" id="KW-0238">DNA-binding</keyword>
<protein>
    <submittedName>
        <fullName evidence="3">Transcriptional regulator</fullName>
    </submittedName>
</protein>
<dbReference type="SMART" id="SM00530">
    <property type="entry name" value="HTH_XRE"/>
    <property type="match status" value="1"/>
</dbReference>
<dbReference type="GO" id="GO:0003677">
    <property type="term" value="F:DNA binding"/>
    <property type="evidence" value="ECO:0007669"/>
    <property type="project" value="UniProtKB-KW"/>
</dbReference>
<keyword evidence="4" id="KW-1185">Reference proteome</keyword>
<evidence type="ECO:0000256" key="1">
    <source>
        <dbReference type="ARBA" id="ARBA00023125"/>
    </source>
</evidence>
<evidence type="ECO:0000313" key="4">
    <source>
        <dbReference type="Proteomes" id="UP000215224"/>
    </source>
</evidence>
<organism evidence="3 4">
    <name type="scientific">Sutcliffiella cohnii</name>
    <dbReference type="NCBI Taxonomy" id="33932"/>
    <lineage>
        <taxon>Bacteria</taxon>
        <taxon>Bacillati</taxon>
        <taxon>Bacillota</taxon>
        <taxon>Bacilli</taxon>
        <taxon>Bacillales</taxon>
        <taxon>Bacillaceae</taxon>
        <taxon>Sutcliffiella</taxon>
    </lineage>
</organism>
<sequence>MKNRIKELRKTKKMTQEDLSKRVGVSRQSIIAIELGKYNPSIELAYNISKAFDCTIEEVFIFDEGGEG</sequence>
<reference evidence="3 4" key="1">
    <citation type="submission" date="2016-12" db="EMBL/GenBank/DDBJ databases">
        <title>The whole genome sequencing and assembly of Bacillus cohnii DSM 6307T strain.</title>
        <authorList>
            <person name="Lee Y.-J."/>
            <person name="Yi H."/>
            <person name="Bahn Y.-S."/>
            <person name="Kim J.F."/>
            <person name="Lee D.-W."/>
        </authorList>
    </citation>
    <scope>NUCLEOTIDE SEQUENCE [LARGE SCALE GENOMIC DNA]</scope>
    <source>
        <strain evidence="3 4">DSM 6307</strain>
    </source>
</reference>
<dbReference type="InterPro" id="IPR001387">
    <property type="entry name" value="Cro/C1-type_HTH"/>
</dbReference>
<proteinExistence type="predicted"/>
<dbReference type="PROSITE" id="PS50943">
    <property type="entry name" value="HTH_CROC1"/>
    <property type="match status" value="1"/>
</dbReference>
<dbReference type="AlphaFoldDB" id="A0A223KN67"/>
<gene>
    <name evidence="3" type="ORF">BC6307_06475</name>
</gene>
<dbReference type="InterPro" id="IPR010982">
    <property type="entry name" value="Lambda_DNA-bd_dom_sf"/>
</dbReference>
<evidence type="ECO:0000259" key="2">
    <source>
        <dbReference type="PROSITE" id="PS50943"/>
    </source>
</evidence>
<dbReference type="PANTHER" id="PTHR46558">
    <property type="entry name" value="TRACRIPTIONAL REGULATORY PROTEIN-RELATED-RELATED"/>
    <property type="match status" value="1"/>
</dbReference>
<dbReference type="KEGG" id="bcoh:BC6307_06475"/>
<dbReference type="Pfam" id="PF01381">
    <property type="entry name" value="HTH_3"/>
    <property type="match status" value="1"/>
</dbReference>
<dbReference type="PANTHER" id="PTHR46558:SF4">
    <property type="entry name" value="DNA-BIDING PHAGE PROTEIN"/>
    <property type="match status" value="1"/>
</dbReference>
<dbReference type="CDD" id="cd00093">
    <property type="entry name" value="HTH_XRE"/>
    <property type="match status" value="1"/>
</dbReference>
<dbReference type="Gene3D" id="1.10.260.40">
    <property type="entry name" value="lambda repressor-like DNA-binding domains"/>
    <property type="match status" value="1"/>
</dbReference>